<organism evidence="1 2">
    <name type="scientific">Pedobacter kyungheensis</name>
    <dbReference type="NCBI Taxonomy" id="1069985"/>
    <lineage>
        <taxon>Bacteria</taxon>
        <taxon>Pseudomonadati</taxon>
        <taxon>Bacteroidota</taxon>
        <taxon>Sphingobacteriia</taxon>
        <taxon>Sphingobacteriales</taxon>
        <taxon>Sphingobacteriaceae</taxon>
        <taxon>Pedobacter</taxon>
    </lineage>
</organism>
<dbReference type="Proteomes" id="UP000031246">
    <property type="component" value="Unassembled WGS sequence"/>
</dbReference>
<evidence type="ECO:0000313" key="1">
    <source>
        <dbReference type="EMBL" id="KIA90851.1"/>
    </source>
</evidence>
<keyword evidence="2" id="KW-1185">Reference proteome</keyword>
<comment type="caution">
    <text evidence="1">The sequence shown here is derived from an EMBL/GenBank/DDBJ whole genome shotgun (WGS) entry which is preliminary data.</text>
</comment>
<protein>
    <submittedName>
        <fullName evidence="1">Uncharacterized protein</fullName>
    </submittedName>
</protein>
<accession>A0A0C1D1T8</accession>
<reference evidence="1 2" key="1">
    <citation type="submission" date="2014-10" db="EMBL/GenBank/DDBJ databases">
        <title>Pedobacter Kyungheensis.</title>
        <authorList>
            <person name="Anderson B.M."/>
            <person name="Newman J.D."/>
        </authorList>
    </citation>
    <scope>NUCLEOTIDE SEQUENCE [LARGE SCALE GENOMIC DNA]</scope>
    <source>
        <strain evidence="1 2">KACC 16221</strain>
    </source>
</reference>
<evidence type="ECO:0000313" key="2">
    <source>
        <dbReference type="Proteomes" id="UP000031246"/>
    </source>
</evidence>
<gene>
    <name evidence="1" type="ORF">OC25_23990</name>
</gene>
<dbReference type="AlphaFoldDB" id="A0A0C1D1T8"/>
<proteinExistence type="predicted"/>
<dbReference type="RefSeq" id="WP_039481978.1">
    <property type="nucleotide sequence ID" value="NZ_JSYN01000038.1"/>
</dbReference>
<dbReference type="EMBL" id="JSYN01000038">
    <property type="protein sequence ID" value="KIA90851.1"/>
    <property type="molecule type" value="Genomic_DNA"/>
</dbReference>
<sequence>MAAIIYTVIKEFFVEIHGHPVKARILSPINDEKSFTFQVSSHFKNTSEQEANIPASTFTSYANAERHLLGYLEAFQNTLDLGGDVAPGVNF</sequence>
<name>A0A0C1D1T8_9SPHI</name>
<dbReference type="OrthoDB" id="769687at2"/>